<dbReference type="EMBL" id="JBEXRX010000012">
    <property type="protein sequence ID" value="MEU0151711.1"/>
    <property type="molecule type" value="Genomic_DNA"/>
</dbReference>
<proteinExistence type="predicted"/>
<comment type="caution">
    <text evidence="1">The sequence shown here is derived from an EMBL/GenBank/DDBJ whole genome shotgun (WGS) entry which is preliminary data.</text>
</comment>
<evidence type="ECO:0000313" key="1">
    <source>
        <dbReference type="EMBL" id="MEU0151711.1"/>
    </source>
</evidence>
<organism evidence="1 2">
    <name type="scientific">Micromonospora fulviviridis</name>
    <dbReference type="NCBI Taxonomy" id="47860"/>
    <lineage>
        <taxon>Bacteria</taxon>
        <taxon>Bacillati</taxon>
        <taxon>Actinomycetota</taxon>
        <taxon>Actinomycetes</taxon>
        <taxon>Micromonosporales</taxon>
        <taxon>Micromonosporaceae</taxon>
        <taxon>Micromonospora</taxon>
    </lineage>
</organism>
<dbReference type="RefSeq" id="WP_355663744.1">
    <property type="nucleotide sequence ID" value="NZ_JBEXRX010000012.1"/>
</dbReference>
<reference evidence="1 2" key="1">
    <citation type="submission" date="2024-06" db="EMBL/GenBank/DDBJ databases">
        <title>The Natural Products Discovery Center: Release of the First 8490 Sequenced Strains for Exploring Actinobacteria Biosynthetic Diversity.</title>
        <authorList>
            <person name="Kalkreuter E."/>
            <person name="Kautsar S.A."/>
            <person name="Yang D."/>
            <person name="Bader C.D."/>
            <person name="Teijaro C.N."/>
            <person name="Fluegel L."/>
            <person name="Davis C.M."/>
            <person name="Simpson J.R."/>
            <person name="Lauterbach L."/>
            <person name="Steele A.D."/>
            <person name="Gui C."/>
            <person name="Meng S."/>
            <person name="Li G."/>
            <person name="Viehrig K."/>
            <person name="Ye F."/>
            <person name="Su P."/>
            <person name="Kiefer A.F."/>
            <person name="Nichols A."/>
            <person name="Cepeda A.J."/>
            <person name="Yan W."/>
            <person name="Fan B."/>
            <person name="Jiang Y."/>
            <person name="Adhikari A."/>
            <person name="Zheng C.-J."/>
            <person name="Schuster L."/>
            <person name="Cowan T.M."/>
            <person name="Smanski M.J."/>
            <person name="Chevrette M.G."/>
            <person name="De Carvalho L.P.S."/>
            <person name="Shen B."/>
        </authorList>
    </citation>
    <scope>NUCLEOTIDE SEQUENCE [LARGE SCALE GENOMIC DNA]</scope>
    <source>
        <strain evidence="1 2">NPDC006286</strain>
    </source>
</reference>
<name>A0ABV2VFY7_9ACTN</name>
<dbReference type="Proteomes" id="UP001550348">
    <property type="component" value="Unassembled WGS sequence"/>
</dbReference>
<sequence>MVTDILLVAVLLVLVGQLAGSRRPGPEEYRLAEIERRLDLVMRQLGVADPGRQLPEVHAHLARGEKIKAIAAYRRATGADLRTAKAAVKALAGRR</sequence>
<evidence type="ECO:0000313" key="2">
    <source>
        <dbReference type="Proteomes" id="UP001550348"/>
    </source>
</evidence>
<evidence type="ECO:0008006" key="3">
    <source>
        <dbReference type="Google" id="ProtNLM"/>
    </source>
</evidence>
<gene>
    <name evidence="1" type="ORF">ABZ071_07255</name>
</gene>
<keyword evidence="2" id="KW-1185">Reference proteome</keyword>
<accession>A0ABV2VFY7</accession>
<protein>
    <recommendedName>
        <fullName evidence="3">Ribosomal protein L7/L12 C-terminal domain-containing protein</fullName>
    </recommendedName>
</protein>